<evidence type="ECO:0000256" key="5">
    <source>
        <dbReference type="ARBA" id="ARBA00011996"/>
    </source>
</evidence>
<dbReference type="GO" id="GO:0006094">
    <property type="term" value="P:gluconeogenesis"/>
    <property type="evidence" value="ECO:0007669"/>
    <property type="project" value="UniProtKB-UniPathway"/>
</dbReference>
<evidence type="ECO:0000256" key="13">
    <source>
        <dbReference type="ARBA" id="ARBA00047700"/>
    </source>
</evidence>
<dbReference type="InterPro" id="IPR006319">
    <property type="entry name" value="PEP_synth"/>
</dbReference>
<dbReference type="PANTHER" id="PTHR43030">
    <property type="entry name" value="PHOSPHOENOLPYRUVATE SYNTHASE"/>
    <property type="match status" value="1"/>
</dbReference>
<dbReference type="InterPro" id="IPR002192">
    <property type="entry name" value="PPDK_AMP/ATP-bd"/>
</dbReference>
<accession>A0A382HTU8</accession>
<evidence type="ECO:0000256" key="3">
    <source>
        <dbReference type="ARBA" id="ARBA00004742"/>
    </source>
</evidence>
<protein>
    <recommendedName>
        <fullName evidence="5">pyruvate, water dikinase</fullName>
        <ecNumber evidence="5">2.7.9.2</ecNumber>
    </recommendedName>
    <alternativeName>
        <fullName evidence="12">Pyruvate, water dikinase</fullName>
    </alternativeName>
</protein>
<dbReference type="AlphaFoldDB" id="A0A382HTU8"/>
<evidence type="ECO:0000256" key="2">
    <source>
        <dbReference type="ARBA" id="ARBA00002988"/>
    </source>
</evidence>
<feature type="domain" description="Pyruvate phosphate dikinase AMP/ATP-binding" evidence="14">
    <location>
        <begin position="16"/>
        <end position="290"/>
    </location>
</feature>
<gene>
    <name evidence="15" type="ORF">METZ01_LOCUS243640</name>
</gene>
<feature type="non-terminal residue" evidence="15">
    <location>
        <position position="316"/>
    </location>
</feature>
<keyword evidence="9" id="KW-0418">Kinase</keyword>
<evidence type="ECO:0000256" key="6">
    <source>
        <dbReference type="ARBA" id="ARBA00022679"/>
    </source>
</evidence>
<sequence length="316" mass="35083">MEYIKHFSDICDEDLSLVGGKALNLGKLTRAGFHVPAGFCVTTDAYRQTIRALDQLSSDEIQKVKLPELLEDAILLAYGKLETGNVAVRSSATAEDLPQASFAGQQDSFLNISQAAQLLDKIKACWASLWSSRAIAYRRDQQIDEEGLGIAVVVQAMVDAEVSGVMFTINPIGGDEIVIESNWGLGESVVSGEVTPDHLIVSKLDGQVISEKIAAKRQMVSRMGLIEVPIDKRDMPSLRRDLVYQLVNHGMDIENFYGTPQDIEWAYSDNQFYILQARAVTTLTDTAQIEILRRREIDVLEQKSDPDGTVWSRYNL</sequence>
<dbReference type="GO" id="GO:0046872">
    <property type="term" value="F:metal ion binding"/>
    <property type="evidence" value="ECO:0007669"/>
    <property type="project" value="UniProtKB-KW"/>
</dbReference>
<comment type="cofactor">
    <cofactor evidence="1">
        <name>Mg(2+)</name>
        <dbReference type="ChEBI" id="CHEBI:18420"/>
    </cofactor>
</comment>
<evidence type="ECO:0000256" key="1">
    <source>
        <dbReference type="ARBA" id="ARBA00001946"/>
    </source>
</evidence>
<dbReference type="Gene3D" id="3.30.470.20">
    <property type="entry name" value="ATP-grasp fold, B domain"/>
    <property type="match status" value="1"/>
</dbReference>
<evidence type="ECO:0000256" key="9">
    <source>
        <dbReference type="ARBA" id="ARBA00022777"/>
    </source>
</evidence>
<evidence type="ECO:0000259" key="14">
    <source>
        <dbReference type="Pfam" id="PF01326"/>
    </source>
</evidence>
<organism evidence="15">
    <name type="scientific">marine metagenome</name>
    <dbReference type="NCBI Taxonomy" id="408172"/>
    <lineage>
        <taxon>unclassified sequences</taxon>
        <taxon>metagenomes</taxon>
        <taxon>ecological metagenomes</taxon>
    </lineage>
</organism>
<dbReference type="SUPFAM" id="SSF56059">
    <property type="entry name" value="Glutathione synthetase ATP-binding domain-like"/>
    <property type="match status" value="1"/>
</dbReference>
<reference evidence="15" key="1">
    <citation type="submission" date="2018-05" db="EMBL/GenBank/DDBJ databases">
        <authorList>
            <person name="Lanie J.A."/>
            <person name="Ng W.-L."/>
            <person name="Kazmierczak K.M."/>
            <person name="Andrzejewski T.M."/>
            <person name="Davidsen T.M."/>
            <person name="Wayne K.J."/>
            <person name="Tettelin H."/>
            <person name="Glass J.I."/>
            <person name="Rusch D."/>
            <person name="Podicherti R."/>
            <person name="Tsui H.-C.T."/>
            <person name="Winkler M.E."/>
        </authorList>
    </citation>
    <scope>NUCLEOTIDE SEQUENCE</scope>
</reference>
<evidence type="ECO:0000256" key="10">
    <source>
        <dbReference type="ARBA" id="ARBA00022840"/>
    </source>
</evidence>
<dbReference type="EMBL" id="UINC01063297">
    <property type="protein sequence ID" value="SVB90786.1"/>
    <property type="molecule type" value="Genomic_DNA"/>
</dbReference>
<proteinExistence type="inferred from homology"/>
<dbReference type="UniPathway" id="UPA00138"/>
<dbReference type="Gene3D" id="3.30.1490.20">
    <property type="entry name" value="ATP-grasp fold, A domain"/>
    <property type="match status" value="1"/>
</dbReference>
<dbReference type="Pfam" id="PF01326">
    <property type="entry name" value="PPDK_N"/>
    <property type="match status" value="1"/>
</dbReference>
<keyword evidence="7" id="KW-0479">Metal-binding</keyword>
<comment type="catalytic activity">
    <reaction evidence="13">
        <text>pyruvate + ATP + H2O = phosphoenolpyruvate + AMP + phosphate + 2 H(+)</text>
        <dbReference type="Rhea" id="RHEA:11364"/>
        <dbReference type="ChEBI" id="CHEBI:15361"/>
        <dbReference type="ChEBI" id="CHEBI:15377"/>
        <dbReference type="ChEBI" id="CHEBI:15378"/>
        <dbReference type="ChEBI" id="CHEBI:30616"/>
        <dbReference type="ChEBI" id="CHEBI:43474"/>
        <dbReference type="ChEBI" id="CHEBI:58702"/>
        <dbReference type="ChEBI" id="CHEBI:456215"/>
        <dbReference type="EC" id="2.7.9.2"/>
    </reaction>
</comment>
<keyword evidence="11" id="KW-0460">Magnesium</keyword>
<dbReference type="EC" id="2.7.9.2" evidence="5"/>
<evidence type="ECO:0000256" key="7">
    <source>
        <dbReference type="ARBA" id="ARBA00022723"/>
    </source>
</evidence>
<keyword evidence="10" id="KW-0067">ATP-binding</keyword>
<dbReference type="PANTHER" id="PTHR43030:SF1">
    <property type="entry name" value="PHOSPHOENOLPYRUVATE SYNTHASE"/>
    <property type="match status" value="1"/>
</dbReference>
<name>A0A382HTU8_9ZZZZ</name>
<evidence type="ECO:0000256" key="11">
    <source>
        <dbReference type="ARBA" id="ARBA00022842"/>
    </source>
</evidence>
<keyword evidence="6" id="KW-0808">Transferase</keyword>
<evidence type="ECO:0000256" key="12">
    <source>
        <dbReference type="ARBA" id="ARBA00033470"/>
    </source>
</evidence>
<comment type="pathway">
    <text evidence="3">Carbohydrate biosynthesis; gluconeogenesis.</text>
</comment>
<evidence type="ECO:0000256" key="4">
    <source>
        <dbReference type="ARBA" id="ARBA00007837"/>
    </source>
</evidence>
<dbReference type="GO" id="GO:0008986">
    <property type="term" value="F:pyruvate, water dikinase activity"/>
    <property type="evidence" value="ECO:0007669"/>
    <property type="project" value="UniProtKB-EC"/>
</dbReference>
<dbReference type="InterPro" id="IPR013815">
    <property type="entry name" value="ATP_grasp_subdomain_1"/>
</dbReference>
<evidence type="ECO:0000313" key="15">
    <source>
        <dbReference type="EMBL" id="SVB90786.1"/>
    </source>
</evidence>
<comment type="similarity">
    <text evidence="4">Belongs to the PEP-utilizing enzyme family.</text>
</comment>
<dbReference type="GO" id="GO:0005524">
    <property type="term" value="F:ATP binding"/>
    <property type="evidence" value="ECO:0007669"/>
    <property type="project" value="UniProtKB-KW"/>
</dbReference>
<keyword evidence="8" id="KW-0547">Nucleotide-binding</keyword>
<evidence type="ECO:0000256" key="8">
    <source>
        <dbReference type="ARBA" id="ARBA00022741"/>
    </source>
</evidence>
<comment type="function">
    <text evidence="2">Catalyzes the phosphorylation of pyruvate to phosphoenolpyruvate.</text>
</comment>